<protein>
    <recommendedName>
        <fullName evidence="4">DUF748 domain-containing protein</fullName>
    </recommendedName>
</protein>
<evidence type="ECO:0000256" key="1">
    <source>
        <dbReference type="SAM" id="Phobius"/>
    </source>
</evidence>
<dbReference type="RefSeq" id="WP_120275051.1">
    <property type="nucleotide sequence ID" value="NZ_RAPN01000004.1"/>
</dbReference>
<gene>
    <name evidence="2" type="ORF">BC643_4041</name>
</gene>
<sequence length="519" mass="59466">MKTTPRTKYLFTALSILIILLAGVIYIGPSILIKKRLSKLEVGNYLIIVGNAHASLINQSITLKNVEVKEKSNKQEIRIHKISLIGLNIPSILKRQNIIVDKIKIESPEILMRKGSEEASEEVNKKETTKTQLPTFQVNQFIVEKGSFLLQDNLPANDSLLWLKFDAALTDIHLGNDTARSIQDNLSINDVQIDIKNLNQYLDGRNYQVSIDKCSFRKLQQQMEIKNTKIIPLVSKYEIGRQNGSQTTWYNASAEKILISGIELEHFIALDTITIQSILFDKINFEAFKDKRLPFPVKPDTKLFADLLLAPPIPYNCDSIIIRNSNIHYSERAEESQKSGFIDFNDLNAEILCLTNRSEFYDESPTMHAEVKIMNNAKLKVDFKFPAPAEDVQTRVTGQVWPMPFHHLNSIVEPSTGVHIESGEIKRLMFDFSYSDNISTGNLILDYENLKIKVFDRSTKRNKDIKSLLANTLIVHEKNKPEQKHYRSGKIYFERDKKKSFVNYWWKSVFSGIKSVVVN</sequence>
<evidence type="ECO:0000313" key="3">
    <source>
        <dbReference type="Proteomes" id="UP000283387"/>
    </source>
</evidence>
<evidence type="ECO:0000313" key="2">
    <source>
        <dbReference type="EMBL" id="RKD86350.1"/>
    </source>
</evidence>
<keyword evidence="1" id="KW-0472">Membrane</keyword>
<keyword evidence="1" id="KW-0812">Transmembrane</keyword>
<reference evidence="2 3" key="1">
    <citation type="submission" date="2018-09" db="EMBL/GenBank/DDBJ databases">
        <title>Genomic Encyclopedia of Archaeal and Bacterial Type Strains, Phase II (KMG-II): from individual species to whole genera.</title>
        <authorList>
            <person name="Goeker M."/>
        </authorList>
    </citation>
    <scope>NUCLEOTIDE SEQUENCE [LARGE SCALE GENOMIC DNA]</scope>
    <source>
        <strain evidence="2 3">DSM 27148</strain>
    </source>
</reference>
<dbReference type="OrthoDB" id="1117635at2"/>
<name>A0A419VW16_9BACT</name>
<keyword evidence="1" id="KW-1133">Transmembrane helix</keyword>
<comment type="caution">
    <text evidence="2">The sequence shown here is derived from an EMBL/GenBank/DDBJ whole genome shotgun (WGS) entry which is preliminary data.</text>
</comment>
<keyword evidence="3" id="KW-1185">Reference proteome</keyword>
<feature type="transmembrane region" description="Helical" evidence="1">
    <location>
        <begin position="9"/>
        <end position="28"/>
    </location>
</feature>
<proteinExistence type="predicted"/>
<dbReference type="AlphaFoldDB" id="A0A419VW16"/>
<dbReference type="Proteomes" id="UP000283387">
    <property type="component" value="Unassembled WGS sequence"/>
</dbReference>
<evidence type="ECO:0008006" key="4">
    <source>
        <dbReference type="Google" id="ProtNLM"/>
    </source>
</evidence>
<organism evidence="2 3">
    <name type="scientific">Mangrovibacterium diazotrophicum</name>
    <dbReference type="NCBI Taxonomy" id="1261403"/>
    <lineage>
        <taxon>Bacteria</taxon>
        <taxon>Pseudomonadati</taxon>
        <taxon>Bacteroidota</taxon>
        <taxon>Bacteroidia</taxon>
        <taxon>Marinilabiliales</taxon>
        <taxon>Prolixibacteraceae</taxon>
        <taxon>Mangrovibacterium</taxon>
    </lineage>
</organism>
<dbReference type="EMBL" id="RAPN01000004">
    <property type="protein sequence ID" value="RKD86350.1"/>
    <property type="molecule type" value="Genomic_DNA"/>
</dbReference>
<accession>A0A419VW16</accession>